<dbReference type="GO" id="GO:0007264">
    <property type="term" value="P:small GTPase-mediated signal transduction"/>
    <property type="evidence" value="ECO:0007669"/>
    <property type="project" value="InterPro"/>
</dbReference>
<accession>A0A060YVB6</accession>
<reference evidence="3" key="1">
    <citation type="journal article" date="2014" name="Nat. Commun.">
        <title>The rainbow trout genome provides novel insights into evolution after whole-genome duplication in vertebrates.</title>
        <authorList>
            <person name="Berthelot C."/>
            <person name="Brunet F."/>
            <person name="Chalopin D."/>
            <person name="Juanchich A."/>
            <person name="Bernard M."/>
            <person name="Noel B."/>
            <person name="Bento P."/>
            <person name="Da Silva C."/>
            <person name="Labadie K."/>
            <person name="Alberti A."/>
            <person name="Aury J.M."/>
            <person name="Louis A."/>
            <person name="Dehais P."/>
            <person name="Bardou P."/>
            <person name="Montfort J."/>
            <person name="Klopp C."/>
            <person name="Cabau C."/>
            <person name="Gaspin C."/>
            <person name="Thorgaard G.H."/>
            <person name="Boussaha M."/>
            <person name="Quillet E."/>
            <person name="Guyomard R."/>
            <person name="Galiana D."/>
            <person name="Bobe J."/>
            <person name="Volff J.N."/>
            <person name="Genet C."/>
            <person name="Wincker P."/>
            <person name="Jaillon O."/>
            <person name="Roest Crollius H."/>
            <person name="Guiguen Y."/>
        </authorList>
    </citation>
    <scope>NUCLEOTIDE SEQUENCE [LARGE SCALE GENOMIC DNA]</scope>
</reference>
<gene>
    <name evidence="3" type="ORF">GSONMT00025365001</name>
</gene>
<dbReference type="GO" id="GO:0031267">
    <property type="term" value="F:small GTPase binding"/>
    <property type="evidence" value="ECO:0007669"/>
    <property type="project" value="TreeGrafter"/>
</dbReference>
<dbReference type="InterPro" id="IPR043162">
    <property type="entry name" value="DOCK_C_lobe_C"/>
</dbReference>
<evidence type="ECO:0000256" key="1">
    <source>
        <dbReference type="PROSITE-ProRule" id="PRU00984"/>
    </source>
</evidence>
<dbReference type="PANTHER" id="PTHR45653">
    <property type="entry name" value="DEDICATOR OF CYTOKINESIS"/>
    <property type="match status" value="1"/>
</dbReference>
<organism evidence="3 4">
    <name type="scientific">Oncorhynchus mykiss</name>
    <name type="common">Rainbow trout</name>
    <name type="synonym">Salmo gairdneri</name>
    <dbReference type="NCBI Taxonomy" id="8022"/>
    <lineage>
        <taxon>Eukaryota</taxon>
        <taxon>Metazoa</taxon>
        <taxon>Chordata</taxon>
        <taxon>Craniata</taxon>
        <taxon>Vertebrata</taxon>
        <taxon>Euteleostomi</taxon>
        <taxon>Actinopterygii</taxon>
        <taxon>Neopterygii</taxon>
        <taxon>Teleostei</taxon>
        <taxon>Protacanthopterygii</taxon>
        <taxon>Salmoniformes</taxon>
        <taxon>Salmonidae</taxon>
        <taxon>Salmoninae</taxon>
        <taxon>Oncorhynchus</taxon>
    </lineage>
</organism>
<dbReference type="PaxDb" id="8022-A0A060YVB6"/>
<dbReference type="Proteomes" id="UP000193380">
    <property type="component" value="Unassembled WGS sequence"/>
</dbReference>
<name>A0A060YVB6_ONCMY</name>
<dbReference type="InterPro" id="IPR046773">
    <property type="entry name" value="DOCKER_Lobe_C"/>
</dbReference>
<evidence type="ECO:0000313" key="3">
    <source>
        <dbReference type="EMBL" id="CDQ95813.1"/>
    </source>
</evidence>
<proteinExistence type="inferred from homology"/>
<evidence type="ECO:0000313" key="4">
    <source>
        <dbReference type="Proteomes" id="UP000193380"/>
    </source>
</evidence>
<dbReference type="Pfam" id="PF20421">
    <property type="entry name" value="DHR-2_Lobe_C"/>
    <property type="match status" value="1"/>
</dbReference>
<dbReference type="AlphaFoldDB" id="A0A060YVB6"/>
<dbReference type="InterPro" id="IPR026791">
    <property type="entry name" value="DOCK"/>
</dbReference>
<protein>
    <recommendedName>
        <fullName evidence="2">DOCKER domain-containing protein</fullName>
    </recommendedName>
</protein>
<dbReference type="GO" id="GO:0005886">
    <property type="term" value="C:plasma membrane"/>
    <property type="evidence" value="ECO:0007669"/>
    <property type="project" value="TreeGrafter"/>
</dbReference>
<evidence type="ECO:0000259" key="2">
    <source>
        <dbReference type="PROSITE" id="PS51651"/>
    </source>
</evidence>
<feature type="domain" description="DOCKER" evidence="2">
    <location>
        <begin position="1"/>
        <end position="94"/>
    </location>
</feature>
<comment type="similarity">
    <text evidence="1">Belongs to the DOCK family.</text>
</comment>
<dbReference type="GO" id="GO:0005737">
    <property type="term" value="C:cytoplasm"/>
    <property type="evidence" value="ECO:0007669"/>
    <property type="project" value="TreeGrafter"/>
</dbReference>
<dbReference type="EMBL" id="FR922843">
    <property type="protein sequence ID" value="CDQ95813.1"/>
    <property type="molecule type" value="Genomic_DNA"/>
</dbReference>
<dbReference type="STRING" id="8022.A0A060YVB6"/>
<dbReference type="InterPro" id="IPR027357">
    <property type="entry name" value="DOCKER_dom"/>
</dbReference>
<dbReference type="PANTHER" id="PTHR45653:SF4">
    <property type="entry name" value="DEDICATOR OF CYTOKINESIS PROTEIN 3"/>
    <property type="match status" value="1"/>
</dbReference>
<dbReference type="Gene3D" id="1.20.58.740">
    <property type="match status" value="1"/>
</dbReference>
<dbReference type="GO" id="GO:0005085">
    <property type="term" value="F:guanyl-nucleotide exchange factor activity"/>
    <property type="evidence" value="ECO:0007669"/>
    <property type="project" value="InterPro"/>
</dbReference>
<reference evidence="3" key="2">
    <citation type="submission" date="2014-03" db="EMBL/GenBank/DDBJ databases">
        <authorList>
            <person name="Genoscope - CEA"/>
        </authorList>
    </citation>
    <scope>NUCLEOTIDE SEQUENCE</scope>
</reference>
<sequence length="96" mass="10758">MCLNGVIDAAVNGGIARYQEAFFDKEYIGSHAEDTEKITSLKDLMQEQVHILGAGLAVHDKLVHPEMRPLHKKLIDQFQMMRSSLYVSGFLIKGVL</sequence>
<dbReference type="PROSITE" id="PS51651">
    <property type="entry name" value="DOCKER"/>
    <property type="match status" value="1"/>
</dbReference>